<dbReference type="AlphaFoldDB" id="A0A078B6L1"/>
<name>A0A078B6L1_STYLE</name>
<feature type="region of interest" description="Disordered" evidence="1">
    <location>
        <begin position="195"/>
        <end position="228"/>
    </location>
</feature>
<feature type="compositionally biased region" description="Low complexity" evidence="1">
    <location>
        <begin position="268"/>
        <end position="282"/>
    </location>
</feature>
<reference evidence="2 3" key="1">
    <citation type="submission" date="2014-06" db="EMBL/GenBank/DDBJ databases">
        <authorList>
            <person name="Swart Estienne"/>
        </authorList>
    </citation>
    <scope>NUCLEOTIDE SEQUENCE [LARGE SCALE GENOMIC DNA]</scope>
    <source>
        <strain evidence="2 3">130c</strain>
    </source>
</reference>
<dbReference type="Gene3D" id="3.80.10.10">
    <property type="entry name" value="Ribonuclease Inhibitor"/>
    <property type="match status" value="1"/>
</dbReference>
<dbReference type="InterPro" id="IPR032675">
    <property type="entry name" value="LRR_dom_sf"/>
</dbReference>
<gene>
    <name evidence="2" type="primary">Contig18990.g20141</name>
    <name evidence="2" type="ORF">STYLEM_18329</name>
</gene>
<dbReference type="EMBL" id="CCKQ01017334">
    <property type="protein sequence ID" value="CDW89198.1"/>
    <property type="molecule type" value="Genomic_DNA"/>
</dbReference>
<dbReference type="SUPFAM" id="SSF52047">
    <property type="entry name" value="RNI-like"/>
    <property type="match status" value="1"/>
</dbReference>
<feature type="compositionally biased region" description="Basic and acidic residues" evidence="1">
    <location>
        <begin position="1"/>
        <end position="16"/>
    </location>
</feature>
<feature type="compositionally biased region" description="Polar residues" evidence="1">
    <location>
        <begin position="257"/>
        <end position="267"/>
    </location>
</feature>
<feature type="region of interest" description="Disordered" evidence="1">
    <location>
        <begin position="126"/>
        <end position="150"/>
    </location>
</feature>
<dbReference type="OrthoDB" id="120976at2759"/>
<feature type="compositionally biased region" description="Polar residues" evidence="1">
    <location>
        <begin position="132"/>
        <end position="141"/>
    </location>
</feature>
<evidence type="ECO:0000313" key="3">
    <source>
        <dbReference type="Proteomes" id="UP000039865"/>
    </source>
</evidence>
<dbReference type="Pfam" id="PF13516">
    <property type="entry name" value="LRR_6"/>
    <property type="match status" value="1"/>
</dbReference>
<evidence type="ECO:0000313" key="2">
    <source>
        <dbReference type="EMBL" id="CDW89198.1"/>
    </source>
</evidence>
<feature type="region of interest" description="Disordered" evidence="1">
    <location>
        <begin position="242"/>
        <end position="297"/>
    </location>
</feature>
<dbReference type="PANTHER" id="PTHR24114:SF2">
    <property type="entry name" value="F-BOX DOMAIN-CONTAINING PROTEIN-RELATED"/>
    <property type="match status" value="1"/>
</dbReference>
<dbReference type="Proteomes" id="UP000039865">
    <property type="component" value="Unassembled WGS sequence"/>
</dbReference>
<feature type="region of interest" description="Disordered" evidence="1">
    <location>
        <begin position="1"/>
        <end position="31"/>
    </location>
</feature>
<dbReference type="InterPro" id="IPR052394">
    <property type="entry name" value="LRR-containing"/>
</dbReference>
<feature type="compositionally biased region" description="Acidic residues" evidence="1">
    <location>
        <begin position="217"/>
        <end position="226"/>
    </location>
</feature>
<protein>
    <recommendedName>
        <fullName evidence="4">Leucine rich repeat family protein</fullName>
    </recommendedName>
</protein>
<dbReference type="InterPro" id="IPR001611">
    <property type="entry name" value="Leu-rich_rpt"/>
</dbReference>
<keyword evidence="3" id="KW-1185">Reference proteome</keyword>
<dbReference type="InParanoid" id="A0A078B6L1"/>
<accession>A0A078B6L1</accession>
<sequence length="1182" mass="135697">MHQDRQTNRSYDRAERNLSNMQTSTAAGTNQYSQQNKYMSNGVSTNSILHQSRIESHSIGGIDNIHIKFSKSIQQQYRPDPGAIKKPEKMLNQSSQERLDQLVTNQSALSGFASNRYHAPSLNIIAEKSMRKQQTTQTQSPRDGKEGERSLFTSKLSQLTEKTGVEYVFPAVSPVTGINLAAILQKHQLIERQIKQRRHEKQTQSFFKAKRKANHDSEEEEDDDENQNGFLITATKTNFNKRQKRAKVLGSKKSDRSVNLFSQGKQNSSSNHSSYSRSPSSTESDEEGTQNLNKRIYTPFKSKRTGESALMNYQNLCSQGNRIVEKHDLQGKQVKSPLLTYLNEIDRSKVSPKGFGLVHRKKKDEINIGSFYLNDQYIEAFSKGISKSKHVSKLNLSRNQLTTNRLIKIIQMIPKTLKELNLSNNPGVTIEAYQTICEVIIENNQFKLERLILEGCRINDPIASILARAIEYNQTLRFLDLSKNEIRETGAKDLAQMIVNNASLAVLFLHWNKLQSKGGSYIAKAMSKNQNIQILDMSFCSLGSSRENSENVLQMQIQQLKQLKASIDTGANGQQSQMKTSPRQNIQINLAQAQDWKDFFVSNNKLVHLDLSQNGFCKQEVEIMGIHMLGNEAITDAFGFVIPSGDKSYDESKNHVFTRIKRKIFQILKYLASLETGQIKNKGLIKLKASSNCWICEGWTEFKFTFKTREEIDLQTVPVQLHLSSDSYAGELLERDPLETDGYLFVTTRMVPPGEVTYYFSVGGVQQINDEQSAVSSHYAEKSRKLHKLNVPRTNIIENVIQTQQLITQTYLTDMRCVPRPPPKNLKGREKLKTPWDFFKSVFRDYRPDTDALLDECFEFDWSSSKIEKIVKGEDEIAKCKAYLRTVYKYVRETYKFYSAVDPVANICSIGTNIYTEIINNCRDFIDGKTFKISDLDLEFVATNSGVKKHNPRNPERQLIRYQFLEVLVRLAIDKFIKSGQTKSYFEALNMAYENHFLSLFKTFDCHNFRRERLWNEECDVTLRRLLKIIQALYQKFSGKYALPGQQKFMSLDEFVEMVTTSGVVDDSFGSREIGPLFNLSMMTQKNELDYDRHLNMTMPEFIEAIGRVADKLTQLPDFYPENTTQNKYKLDKKIESFVIVLCRNTLPKSTADILDKQYKIAIEAELSQPKRTKFQVSNRKY</sequence>
<feature type="compositionally biased region" description="Polar residues" evidence="1">
    <location>
        <begin position="17"/>
        <end position="31"/>
    </location>
</feature>
<organism evidence="2 3">
    <name type="scientific">Stylonychia lemnae</name>
    <name type="common">Ciliate</name>
    <dbReference type="NCBI Taxonomy" id="5949"/>
    <lineage>
        <taxon>Eukaryota</taxon>
        <taxon>Sar</taxon>
        <taxon>Alveolata</taxon>
        <taxon>Ciliophora</taxon>
        <taxon>Intramacronucleata</taxon>
        <taxon>Spirotrichea</taxon>
        <taxon>Stichotrichia</taxon>
        <taxon>Sporadotrichida</taxon>
        <taxon>Oxytrichidae</taxon>
        <taxon>Stylonychinae</taxon>
        <taxon>Stylonychia</taxon>
    </lineage>
</organism>
<proteinExistence type="predicted"/>
<dbReference type="SMART" id="SM00368">
    <property type="entry name" value="LRR_RI"/>
    <property type="match status" value="4"/>
</dbReference>
<dbReference type="OMA" id="AIENHKY"/>
<evidence type="ECO:0000256" key="1">
    <source>
        <dbReference type="SAM" id="MobiDB-lite"/>
    </source>
</evidence>
<evidence type="ECO:0008006" key="4">
    <source>
        <dbReference type="Google" id="ProtNLM"/>
    </source>
</evidence>
<dbReference type="PANTHER" id="PTHR24114">
    <property type="entry name" value="LEUCINE RICH REPEAT FAMILY PROTEIN"/>
    <property type="match status" value="1"/>
</dbReference>